<dbReference type="AlphaFoldDB" id="A0A1H5Q0X7"/>
<dbReference type="Gene3D" id="3.40.605.10">
    <property type="entry name" value="Aldehyde Dehydrogenase, Chain A, domain 1"/>
    <property type="match status" value="1"/>
</dbReference>
<evidence type="ECO:0000259" key="3">
    <source>
        <dbReference type="Pfam" id="PF00171"/>
    </source>
</evidence>
<accession>A0A1H5Q0X7</accession>
<dbReference type="SUPFAM" id="SSF53720">
    <property type="entry name" value="ALDH-like"/>
    <property type="match status" value="1"/>
</dbReference>
<dbReference type="FunFam" id="3.40.605.10:FF:000005">
    <property type="entry name" value="Succinate-semialdehyde dehydrogenase I"/>
    <property type="match status" value="1"/>
</dbReference>
<evidence type="ECO:0000313" key="4">
    <source>
        <dbReference type="EMBL" id="SEF18887.1"/>
    </source>
</evidence>
<dbReference type="PANTHER" id="PTHR43353">
    <property type="entry name" value="SUCCINATE-SEMIALDEHYDE DEHYDROGENASE, MITOCHONDRIAL"/>
    <property type="match status" value="1"/>
</dbReference>
<evidence type="ECO:0000256" key="1">
    <source>
        <dbReference type="ARBA" id="ARBA00009986"/>
    </source>
</evidence>
<dbReference type="InterPro" id="IPR016163">
    <property type="entry name" value="Ald_DH_C"/>
</dbReference>
<dbReference type="Pfam" id="PF00171">
    <property type="entry name" value="Aldedh"/>
    <property type="match status" value="1"/>
</dbReference>
<dbReference type="InterPro" id="IPR016161">
    <property type="entry name" value="Ald_DH/histidinol_DH"/>
</dbReference>
<proteinExistence type="inferred from homology"/>
<protein>
    <submittedName>
        <fullName evidence="4">Succinate semialdehyde dehydrogenase</fullName>
    </submittedName>
</protein>
<keyword evidence="2" id="KW-0560">Oxidoreductase</keyword>
<evidence type="ECO:0000256" key="2">
    <source>
        <dbReference type="ARBA" id="ARBA00023002"/>
    </source>
</evidence>
<dbReference type="InterPro" id="IPR015590">
    <property type="entry name" value="Aldehyde_DH_dom"/>
</dbReference>
<dbReference type="Proteomes" id="UP000181980">
    <property type="component" value="Unassembled WGS sequence"/>
</dbReference>
<dbReference type="InterPro" id="IPR016162">
    <property type="entry name" value="Ald_DH_N"/>
</dbReference>
<name>A0A1H5Q0X7_9ACTN</name>
<dbReference type="GO" id="GO:0009450">
    <property type="term" value="P:gamma-aminobutyric acid catabolic process"/>
    <property type="evidence" value="ECO:0007669"/>
    <property type="project" value="TreeGrafter"/>
</dbReference>
<feature type="domain" description="Aldehyde dehydrogenase" evidence="3">
    <location>
        <begin position="37"/>
        <end position="489"/>
    </location>
</feature>
<dbReference type="InterPro" id="IPR050740">
    <property type="entry name" value="Aldehyde_DH_Superfamily"/>
</dbReference>
<dbReference type="CDD" id="cd07103">
    <property type="entry name" value="ALDH_F5_SSADH_GabD"/>
    <property type="match status" value="1"/>
</dbReference>
<keyword evidence="5" id="KW-1185">Reference proteome</keyword>
<reference evidence="5" key="1">
    <citation type="submission" date="2016-10" db="EMBL/GenBank/DDBJ databases">
        <authorList>
            <person name="Varghese N."/>
            <person name="Submissions S."/>
        </authorList>
    </citation>
    <scope>NUCLEOTIDE SEQUENCE [LARGE SCALE GENOMIC DNA]</scope>
    <source>
        <strain evidence="5">DSM 45237</strain>
    </source>
</reference>
<dbReference type="GO" id="GO:0004777">
    <property type="term" value="F:succinate-semialdehyde dehydrogenase (NAD+) activity"/>
    <property type="evidence" value="ECO:0007669"/>
    <property type="project" value="TreeGrafter"/>
</dbReference>
<dbReference type="PANTHER" id="PTHR43353:SF5">
    <property type="entry name" value="SUCCINATE-SEMIALDEHYDE DEHYDROGENASE, MITOCHONDRIAL"/>
    <property type="match status" value="1"/>
</dbReference>
<dbReference type="EMBL" id="FNUC01000004">
    <property type="protein sequence ID" value="SEF18887.1"/>
    <property type="molecule type" value="Genomic_DNA"/>
</dbReference>
<dbReference type="FunFam" id="3.40.309.10:FF:000004">
    <property type="entry name" value="Succinate-semialdehyde dehydrogenase I"/>
    <property type="match status" value="1"/>
</dbReference>
<dbReference type="Gene3D" id="3.40.309.10">
    <property type="entry name" value="Aldehyde Dehydrogenase, Chain A, domain 2"/>
    <property type="match status" value="1"/>
</dbReference>
<evidence type="ECO:0000313" key="5">
    <source>
        <dbReference type="Proteomes" id="UP000181980"/>
    </source>
</evidence>
<dbReference type="RefSeq" id="WP_083288613.1">
    <property type="nucleotide sequence ID" value="NZ_FNUC01000004.1"/>
</dbReference>
<dbReference type="STRING" id="561176.SAMN04488561_6958"/>
<comment type="similarity">
    <text evidence="1">Belongs to the aldehyde dehydrogenase family.</text>
</comment>
<dbReference type="OrthoDB" id="6882680at2"/>
<gene>
    <name evidence="4" type="ORF">SAMN04488561_6958</name>
</gene>
<organism evidence="4 5">
    <name type="scientific">Jiangella alba</name>
    <dbReference type="NCBI Taxonomy" id="561176"/>
    <lineage>
        <taxon>Bacteria</taxon>
        <taxon>Bacillati</taxon>
        <taxon>Actinomycetota</taxon>
        <taxon>Actinomycetes</taxon>
        <taxon>Jiangellales</taxon>
        <taxon>Jiangellaceae</taxon>
        <taxon>Jiangella</taxon>
    </lineage>
</organism>
<sequence length="516" mass="54042">MTDTSTAGPRVDDDVDRLIGARAGLFVGGAWIGRAASGRTFPVTDPATGRTLAELPDGGPAETRAAVEAAERARPGWAATTALERSALLRAVAQRLRADTERLARLITLEQGKPLAESRGEVLYSASFFDWFAEESRRVQGGVVPAPSRTKRILVTRRPTGIAAAITPWNFPAAAAARKLAAALAAGCPMIVKPSEVTPLTALALARIIEECGFPPGVVSVVTGADPAAVTAPLMDDFRVRVLSFTGSRPVGELLMRQAAATVKRVTMELGGHAPFIVFADADLSAAVDGALASKMRNMGQTCVCANRLYVHEDVADEFQEALRARLAAMRVGNGLDDGVEIGPLVDARAVAKAGAHVADAVAAGATVVLDGGPVPGTAGHFFRPVLLRGVDDTMLIAREETFGPVTPIMTFRTEDEVVARANATEFGLAAYCYTNDVGRAFRLVDRLEFGIIGLNDGIVSTTEGPFGGVKGSGFGREGGSAGIEEFLDPVYVSIGNVEAAAPPPHHPITQEDDRA</sequence>